<reference evidence="3" key="1">
    <citation type="submission" date="2025-08" db="UniProtKB">
        <authorList>
            <consortium name="RefSeq"/>
        </authorList>
    </citation>
    <scope>IDENTIFICATION</scope>
    <source>
        <tissue evidence="3">Brain</tissue>
    </source>
</reference>
<feature type="compositionally biased region" description="Pro residues" evidence="1">
    <location>
        <begin position="536"/>
        <end position="546"/>
    </location>
</feature>
<feature type="compositionally biased region" description="Low complexity" evidence="1">
    <location>
        <begin position="466"/>
        <end position="479"/>
    </location>
</feature>
<feature type="compositionally biased region" description="Basic and acidic residues" evidence="1">
    <location>
        <begin position="572"/>
        <end position="596"/>
    </location>
</feature>
<feature type="compositionally biased region" description="Polar residues" evidence="1">
    <location>
        <begin position="81"/>
        <end position="91"/>
    </location>
</feature>
<gene>
    <name evidence="3" type="primary">LOC123391756</name>
</gene>
<feature type="compositionally biased region" description="Basic residues" evidence="1">
    <location>
        <begin position="40"/>
        <end position="49"/>
    </location>
</feature>
<keyword evidence="2" id="KW-1185">Reference proteome</keyword>
<feature type="compositionally biased region" description="Basic residues" evidence="1">
    <location>
        <begin position="292"/>
        <end position="310"/>
    </location>
</feature>
<dbReference type="RefSeq" id="XP_044935078.1">
    <property type="nucleotide sequence ID" value="XM_045079143.1"/>
</dbReference>
<dbReference type="GeneID" id="123391756"/>
<evidence type="ECO:0000313" key="3">
    <source>
        <dbReference type="RefSeq" id="XP_044935078.1"/>
    </source>
</evidence>
<feature type="compositionally biased region" description="Basic and acidic residues" evidence="1">
    <location>
        <begin position="222"/>
        <end position="232"/>
    </location>
</feature>
<dbReference type="AlphaFoldDB" id="A0A8U0S2D4"/>
<feature type="compositionally biased region" description="Low complexity" evidence="1">
    <location>
        <begin position="212"/>
        <end position="221"/>
    </location>
</feature>
<feature type="compositionally biased region" description="Basic and acidic residues" evidence="1">
    <location>
        <begin position="277"/>
        <end position="287"/>
    </location>
</feature>
<feature type="compositionally biased region" description="Polar residues" evidence="1">
    <location>
        <begin position="1"/>
        <end position="11"/>
    </location>
</feature>
<protein>
    <submittedName>
        <fullName evidence="3">Basic salivary proline-rich protein 2-like</fullName>
    </submittedName>
</protein>
<accession>A0A8U0S2D4</accession>
<organism evidence="2 3">
    <name type="scientific">Mustela putorius furo</name>
    <name type="common">European domestic ferret</name>
    <name type="synonym">Mustela furo</name>
    <dbReference type="NCBI Taxonomy" id="9669"/>
    <lineage>
        <taxon>Eukaryota</taxon>
        <taxon>Metazoa</taxon>
        <taxon>Chordata</taxon>
        <taxon>Craniata</taxon>
        <taxon>Vertebrata</taxon>
        <taxon>Euteleostomi</taxon>
        <taxon>Mammalia</taxon>
        <taxon>Eutheria</taxon>
        <taxon>Laurasiatheria</taxon>
        <taxon>Carnivora</taxon>
        <taxon>Caniformia</taxon>
        <taxon>Musteloidea</taxon>
        <taxon>Mustelidae</taxon>
        <taxon>Mustelinae</taxon>
        <taxon>Mustela</taxon>
    </lineage>
</organism>
<feature type="compositionally biased region" description="Basic and acidic residues" evidence="1">
    <location>
        <begin position="311"/>
        <end position="323"/>
    </location>
</feature>
<feature type="compositionally biased region" description="Low complexity" evidence="1">
    <location>
        <begin position="626"/>
        <end position="640"/>
    </location>
</feature>
<name>A0A8U0S2D4_MUSPF</name>
<evidence type="ECO:0000256" key="1">
    <source>
        <dbReference type="SAM" id="MobiDB-lite"/>
    </source>
</evidence>
<evidence type="ECO:0000313" key="2">
    <source>
        <dbReference type="Proteomes" id="UP000000715"/>
    </source>
</evidence>
<dbReference type="Proteomes" id="UP000000715">
    <property type="component" value="Unplaced"/>
</dbReference>
<feature type="compositionally biased region" description="Basic and acidic residues" evidence="1">
    <location>
        <begin position="51"/>
        <end position="60"/>
    </location>
</feature>
<sequence length="653" mass="68599">MSGFFSASNSAPAGRKTLERTGGCALAPPAAPRLGGGRSVRSRRARTARPARLDRAEPPRRRSRPRFHPVCKGGPGSSSSNPTSRAGQGSSWHVFRRDGCEKAACGSPTEEHLLLDERNWTEFSRARVPPPEHPLPSRASTRVHEESRRGRAFTTPLGTSQRKDGAPDAGCDTGPATFTGGVPDAATQTLDAGSREEAPRLPRSPGSRPPRGRAAAVSRRAPGAEKRPDRGARGSGHAPPHAPRVLPPRVSAPSLQGPEPLPSLSRAARVLSGRGCLPEHEGRRELPPARVRCARRRARLHSQFPGRRRGRAPERRVSPDRAQRLPSGPSRASEVWRTDPGGARESGSSPAPGRALRLPGCASRPRRCDLAGLHATTARGNGILTPSRGASRSEPRRPTGFSKLPGTPGGAGGHRAEGEPARRGPSVRAQGRPTPSPATPRKRPPPARGTASAPPPPVGGDRAPQATRRVGAARAAGPEPGTPRRLVERRGRRPKSGPGASGPRAAPPRTAPQQAGGRATPTPIPAARERRGPPGLERPPPPPSGPAPDAARGCARSIVGRAADAGLSGSHAEPRGPRRPPVRDRQAVRERPELRTLRTRVPRACGRPRASERATRVPEPSPPRANPRNQRPPGGAAAAGSSRVRPLGARAGG</sequence>
<feature type="region of interest" description="Disordered" evidence="1">
    <location>
        <begin position="1"/>
        <end position="93"/>
    </location>
</feature>
<proteinExistence type="predicted"/>
<feature type="region of interest" description="Disordered" evidence="1">
    <location>
        <begin position="123"/>
        <end position="653"/>
    </location>
</feature>